<dbReference type="Pfam" id="PF00926">
    <property type="entry name" value="DHBP_synthase"/>
    <property type="match status" value="1"/>
</dbReference>
<keyword evidence="4" id="KW-0479">Metal-binding</keyword>
<reference evidence="5 6" key="1">
    <citation type="journal article" date="2017" name="Nat. Commun.">
        <title>Genome assembly with in vitro proximity ligation data and whole-genome triplication in lettuce.</title>
        <authorList>
            <person name="Reyes-Chin-Wo S."/>
            <person name="Wang Z."/>
            <person name="Yang X."/>
            <person name="Kozik A."/>
            <person name="Arikit S."/>
            <person name="Song C."/>
            <person name="Xia L."/>
            <person name="Froenicke L."/>
            <person name="Lavelle D.O."/>
            <person name="Truco M.J."/>
            <person name="Xia R."/>
            <person name="Zhu S."/>
            <person name="Xu C."/>
            <person name="Xu H."/>
            <person name="Xu X."/>
            <person name="Cox K."/>
            <person name="Korf I."/>
            <person name="Meyers B.C."/>
            <person name="Michelmore R.W."/>
        </authorList>
    </citation>
    <scope>NUCLEOTIDE SEQUENCE [LARGE SCALE GENOMIC DNA]</scope>
    <source>
        <strain evidence="6">cv. Salinas</strain>
        <tissue evidence="5">Seedlings</tissue>
    </source>
</reference>
<dbReference type="InterPro" id="IPR000422">
    <property type="entry name" value="DHBP_synthase_RibB"/>
</dbReference>
<evidence type="ECO:0000256" key="3">
    <source>
        <dbReference type="ARBA" id="ARBA00022619"/>
    </source>
</evidence>
<dbReference type="PANTHER" id="PTHR21327:SF48">
    <property type="entry name" value="BIFUNCTIONAL RIBOFLAVIN BIOSYNTHESIS PROTEIN RIBA 1, CHLOROPLASTIC"/>
    <property type="match status" value="1"/>
</dbReference>
<dbReference type="AlphaFoldDB" id="A0A9R1XL67"/>
<protein>
    <recommendedName>
        <fullName evidence="7">3,4-dihydroxy-2-butanone-4-phosphate synthase</fullName>
    </recommendedName>
</protein>
<dbReference type="Gene3D" id="3.90.870.10">
    <property type="entry name" value="DHBP synthase"/>
    <property type="match status" value="1"/>
</dbReference>
<proteinExistence type="inferred from homology"/>
<keyword evidence="6" id="KW-1185">Reference proteome</keyword>
<dbReference type="SUPFAM" id="SSF55821">
    <property type="entry name" value="YrdC/RibB"/>
    <property type="match status" value="1"/>
</dbReference>
<accession>A0A9R1XL67</accession>
<evidence type="ECO:0000256" key="2">
    <source>
        <dbReference type="ARBA" id="ARBA00008976"/>
    </source>
</evidence>
<dbReference type="EMBL" id="NBSK02000003">
    <property type="protein sequence ID" value="KAJ0218860.1"/>
    <property type="molecule type" value="Genomic_DNA"/>
</dbReference>
<evidence type="ECO:0000313" key="5">
    <source>
        <dbReference type="EMBL" id="KAJ0218860.1"/>
    </source>
</evidence>
<dbReference type="GO" id="GO:0009231">
    <property type="term" value="P:riboflavin biosynthetic process"/>
    <property type="evidence" value="ECO:0007669"/>
    <property type="project" value="UniProtKB-KW"/>
</dbReference>
<dbReference type="PANTHER" id="PTHR21327">
    <property type="entry name" value="GTP CYCLOHYDROLASE II-RELATED"/>
    <property type="match status" value="1"/>
</dbReference>
<comment type="pathway">
    <text evidence="1">Cofactor biosynthesis; riboflavin biosynthesis.</text>
</comment>
<name>A0A9R1XL67_LACSA</name>
<evidence type="ECO:0000256" key="4">
    <source>
        <dbReference type="ARBA" id="ARBA00022723"/>
    </source>
</evidence>
<comment type="caution">
    <text evidence="5">The sequence shown here is derived from an EMBL/GenBank/DDBJ whole genome shotgun (WGS) entry which is preliminary data.</text>
</comment>
<evidence type="ECO:0000313" key="6">
    <source>
        <dbReference type="Proteomes" id="UP000235145"/>
    </source>
</evidence>
<dbReference type="Proteomes" id="UP000235145">
    <property type="component" value="Unassembled WGS sequence"/>
</dbReference>
<comment type="similarity">
    <text evidence="2">In the C-terminal section; belongs to the GTP cyclohydrolase II family.</text>
</comment>
<dbReference type="OrthoDB" id="60371at2759"/>
<gene>
    <name evidence="5" type="ORF">LSAT_V11C300118850</name>
</gene>
<keyword evidence="3" id="KW-0686">Riboflavin biosynthesis</keyword>
<organism evidence="5 6">
    <name type="scientific">Lactuca sativa</name>
    <name type="common">Garden lettuce</name>
    <dbReference type="NCBI Taxonomy" id="4236"/>
    <lineage>
        <taxon>Eukaryota</taxon>
        <taxon>Viridiplantae</taxon>
        <taxon>Streptophyta</taxon>
        <taxon>Embryophyta</taxon>
        <taxon>Tracheophyta</taxon>
        <taxon>Spermatophyta</taxon>
        <taxon>Magnoliopsida</taxon>
        <taxon>eudicotyledons</taxon>
        <taxon>Gunneridae</taxon>
        <taxon>Pentapetalae</taxon>
        <taxon>asterids</taxon>
        <taxon>campanulids</taxon>
        <taxon>Asterales</taxon>
        <taxon>Asteraceae</taxon>
        <taxon>Cichorioideae</taxon>
        <taxon>Cichorieae</taxon>
        <taxon>Lactucinae</taxon>
        <taxon>Lactuca</taxon>
    </lineage>
</organism>
<evidence type="ECO:0000256" key="1">
    <source>
        <dbReference type="ARBA" id="ARBA00005104"/>
    </source>
</evidence>
<dbReference type="GO" id="GO:0008686">
    <property type="term" value="F:3,4-dihydroxy-2-butanone-4-phosphate synthase activity"/>
    <property type="evidence" value="ECO:0007669"/>
    <property type="project" value="InterPro"/>
</dbReference>
<dbReference type="InterPro" id="IPR017945">
    <property type="entry name" value="DHBP_synth_RibB-like_a/b_dom"/>
</dbReference>
<sequence>MVVVVDDEVRENEGDLIMAASSVTPKAMAFFVKHGTGIVCVSMKVEDLERLQLPLMVTHNEEKFYTAFIVSTDAKHGTMTGVSTHDKATTIKALIQCFYEEEVDMLLLWWVCGI</sequence>
<evidence type="ECO:0008006" key="7">
    <source>
        <dbReference type="Google" id="ProtNLM"/>
    </source>
</evidence>
<dbReference type="GO" id="GO:0046872">
    <property type="term" value="F:metal ion binding"/>
    <property type="evidence" value="ECO:0007669"/>
    <property type="project" value="UniProtKB-KW"/>
</dbReference>